<keyword evidence="8 13" id="KW-0457">Lysine biosynthesis</keyword>
<feature type="binding site" evidence="13">
    <location>
        <position position="34"/>
    </location>
    <ligand>
        <name>NAD(+)</name>
        <dbReference type="ChEBI" id="CHEBI:57540"/>
    </ligand>
</feature>
<dbReference type="AlphaFoldDB" id="A0A1M7XWS7"/>
<dbReference type="STRING" id="1121416.SAMN02745220_00362"/>
<evidence type="ECO:0000256" key="11">
    <source>
        <dbReference type="ARBA" id="ARBA00049080"/>
    </source>
</evidence>
<dbReference type="InterPro" id="IPR000846">
    <property type="entry name" value="DapB_N"/>
</dbReference>
<evidence type="ECO:0000259" key="14">
    <source>
        <dbReference type="Pfam" id="PF01113"/>
    </source>
</evidence>
<evidence type="ECO:0000259" key="15">
    <source>
        <dbReference type="Pfam" id="PF05173"/>
    </source>
</evidence>
<comment type="caution">
    <text evidence="13">Was originally thought to be a dihydrodipicolinate reductase (DHDPR), catalyzing the conversion of dihydrodipicolinate to tetrahydrodipicolinate. However, it was shown in E.coli that the substrate of the enzymatic reaction is not dihydrodipicolinate (DHDP) but in fact (2S,4S)-4-hydroxy-2,3,4,5-tetrahydrodipicolinic acid (HTPA), the product released by the DapA-catalyzed reaction.</text>
</comment>
<feature type="domain" description="Dihydrodipicolinate reductase N-terminal" evidence="14">
    <location>
        <begin position="2"/>
        <end position="125"/>
    </location>
</feature>
<dbReference type="UniPathway" id="UPA00034">
    <property type="reaction ID" value="UER00018"/>
</dbReference>
<evidence type="ECO:0000256" key="2">
    <source>
        <dbReference type="ARBA" id="ARBA00022490"/>
    </source>
</evidence>
<proteinExistence type="inferred from homology"/>
<evidence type="ECO:0000256" key="13">
    <source>
        <dbReference type="HAMAP-Rule" id="MF_00102"/>
    </source>
</evidence>
<comment type="subunit">
    <text evidence="13">Homotetramer.</text>
</comment>
<evidence type="ECO:0000313" key="16">
    <source>
        <dbReference type="EMBL" id="SHO43273.1"/>
    </source>
</evidence>
<dbReference type="FunFam" id="3.30.360.10:FF:000004">
    <property type="entry name" value="4-hydroxy-tetrahydrodipicolinate reductase"/>
    <property type="match status" value="1"/>
</dbReference>
<dbReference type="Gene3D" id="3.40.50.720">
    <property type="entry name" value="NAD(P)-binding Rossmann-like Domain"/>
    <property type="match status" value="1"/>
</dbReference>
<evidence type="ECO:0000256" key="1">
    <source>
        <dbReference type="ARBA" id="ARBA00006642"/>
    </source>
</evidence>
<organism evidence="16 17">
    <name type="scientific">Desulfopila aestuarii DSM 18488</name>
    <dbReference type="NCBI Taxonomy" id="1121416"/>
    <lineage>
        <taxon>Bacteria</taxon>
        <taxon>Pseudomonadati</taxon>
        <taxon>Thermodesulfobacteriota</taxon>
        <taxon>Desulfobulbia</taxon>
        <taxon>Desulfobulbales</taxon>
        <taxon>Desulfocapsaceae</taxon>
        <taxon>Desulfopila</taxon>
    </lineage>
</organism>
<protein>
    <recommendedName>
        <fullName evidence="10 13">4-hydroxy-tetrahydrodipicolinate reductase</fullName>
        <shortName evidence="13">HTPA reductase</shortName>
        <ecNumber evidence="10 13">1.17.1.8</ecNumber>
    </recommendedName>
</protein>
<dbReference type="RefSeq" id="WP_073611702.1">
    <property type="nucleotide sequence ID" value="NZ_FRFE01000001.1"/>
</dbReference>
<dbReference type="PANTHER" id="PTHR20836">
    <property type="entry name" value="DIHYDRODIPICOLINATE REDUCTASE"/>
    <property type="match status" value="1"/>
</dbReference>
<keyword evidence="5 13" id="KW-0220">Diaminopimelate biosynthesis</keyword>
<dbReference type="Pfam" id="PF01113">
    <property type="entry name" value="DapB_N"/>
    <property type="match status" value="1"/>
</dbReference>
<dbReference type="GO" id="GO:0019877">
    <property type="term" value="P:diaminopimelate biosynthetic process"/>
    <property type="evidence" value="ECO:0007669"/>
    <property type="project" value="UniProtKB-UniRule"/>
</dbReference>
<reference evidence="16 17" key="1">
    <citation type="submission" date="2016-12" db="EMBL/GenBank/DDBJ databases">
        <authorList>
            <person name="Song W.-J."/>
            <person name="Kurnit D.M."/>
        </authorList>
    </citation>
    <scope>NUCLEOTIDE SEQUENCE [LARGE SCALE GENOMIC DNA]</scope>
    <source>
        <strain evidence="16 17">DSM 18488</strain>
    </source>
</reference>
<dbReference type="InterPro" id="IPR022663">
    <property type="entry name" value="DapB_C"/>
</dbReference>
<dbReference type="GO" id="GO:0009089">
    <property type="term" value="P:lysine biosynthetic process via diaminopimelate"/>
    <property type="evidence" value="ECO:0007669"/>
    <property type="project" value="UniProtKB-UniRule"/>
</dbReference>
<name>A0A1M7XWS7_9BACT</name>
<feature type="binding site" evidence="13">
    <location>
        <position position="43"/>
    </location>
    <ligand>
        <name>NADP(+)</name>
        <dbReference type="ChEBI" id="CHEBI:58349"/>
    </ligand>
</feature>
<dbReference type="NCBIfam" id="TIGR00036">
    <property type="entry name" value="dapB"/>
    <property type="match status" value="1"/>
</dbReference>
<evidence type="ECO:0000256" key="5">
    <source>
        <dbReference type="ARBA" id="ARBA00022915"/>
    </source>
</evidence>
<comment type="similarity">
    <text evidence="1 13">Belongs to the DapB family.</text>
</comment>
<dbReference type="SUPFAM" id="SSF55347">
    <property type="entry name" value="Glyceraldehyde-3-phosphate dehydrogenase-like, C-terminal domain"/>
    <property type="match status" value="1"/>
</dbReference>
<evidence type="ECO:0000256" key="10">
    <source>
        <dbReference type="ARBA" id="ARBA00038983"/>
    </source>
</evidence>
<dbReference type="OrthoDB" id="9790352at2"/>
<evidence type="ECO:0000256" key="8">
    <source>
        <dbReference type="ARBA" id="ARBA00023154"/>
    </source>
</evidence>
<evidence type="ECO:0000313" key="17">
    <source>
        <dbReference type="Proteomes" id="UP000184603"/>
    </source>
</evidence>
<keyword evidence="3 13" id="KW-0028">Amino-acid biosynthesis</keyword>
<comment type="pathway">
    <text evidence="9 13">Amino-acid biosynthesis; L-lysine biosynthesis via DAP pathway; (S)-tetrahydrodipicolinate from L-aspartate: step 4/4.</text>
</comment>
<keyword evidence="2 13" id="KW-0963">Cytoplasm</keyword>
<dbReference type="EMBL" id="FRFE01000001">
    <property type="protein sequence ID" value="SHO43273.1"/>
    <property type="molecule type" value="Genomic_DNA"/>
</dbReference>
<feature type="binding site" evidence="13">
    <location>
        <begin position="122"/>
        <end position="125"/>
    </location>
    <ligand>
        <name>NAD(+)</name>
        <dbReference type="ChEBI" id="CHEBI:57540"/>
    </ligand>
</feature>
<dbReference type="HAMAP" id="MF_00102">
    <property type="entry name" value="DapB"/>
    <property type="match status" value="1"/>
</dbReference>
<keyword evidence="17" id="KW-1185">Reference proteome</keyword>
<keyword evidence="7 13" id="KW-0520">NAD</keyword>
<sequence length="269" mass="28564">MIKVIIAGAAGRMGQRIAHMVNIHPQLTIAAAFEAEGNPAIGRDVGELALGQKNGVLIEPGLESVIDKGDVIIDFTFHAATMGFARIAAKKNVAMVIGTTGLTEENLAELAELAKNFPCVQAPNMSVCVNVLFKLVKKTAAILGDDFDIEIVEAHHNKKKDAPSGTALKLGELAAEGVNRKLAEVGVFERNGIIGERKAGEIGISTIRAADIVGEHTVYFAGPGERIELTHRAHSRDHFAKGATTAAAWLVGRPNGIYTMFDVLGLQDL</sequence>
<dbReference type="InterPro" id="IPR022664">
    <property type="entry name" value="DapB_N_CS"/>
</dbReference>
<accession>A0A1M7XWS7</accession>
<dbReference type="PANTHER" id="PTHR20836:SF0">
    <property type="entry name" value="4-HYDROXY-TETRAHYDRODIPICOLINATE REDUCTASE 1, CHLOROPLASTIC-RELATED"/>
    <property type="match status" value="1"/>
</dbReference>
<feature type="active site" description="Proton donor" evidence="13">
    <location>
        <position position="159"/>
    </location>
</feature>
<dbReference type="EC" id="1.17.1.8" evidence="10 13"/>
<evidence type="ECO:0000256" key="12">
    <source>
        <dbReference type="ARBA" id="ARBA00049396"/>
    </source>
</evidence>
<comment type="catalytic activity">
    <reaction evidence="12 13">
        <text>(S)-2,3,4,5-tetrahydrodipicolinate + NAD(+) + H2O = (2S,4S)-4-hydroxy-2,3,4,5-tetrahydrodipicolinate + NADH + H(+)</text>
        <dbReference type="Rhea" id="RHEA:35323"/>
        <dbReference type="ChEBI" id="CHEBI:15377"/>
        <dbReference type="ChEBI" id="CHEBI:15378"/>
        <dbReference type="ChEBI" id="CHEBI:16845"/>
        <dbReference type="ChEBI" id="CHEBI:57540"/>
        <dbReference type="ChEBI" id="CHEBI:57945"/>
        <dbReference type="ChEBI" id="CHEBI:67139"/>
        <dbReference type="EC" id="1.17.1.8"/>
    </reaction>
</comment>
<dbReference type="PIRSF" id="PIRSF000161">
    <property type="entry name" value="DHPR"/>
    <property type="match status" value="1"/>
</dbReference>
<feature type="binding site" evidence="13">
    <location>
        <begin position="165"/>
        <end position="166"/>
    </location>
    <ligand>
        <name>(S)-2,3,4,5-tetrahydrodipicolinate</name>
        <dbReference type="ChEBI" id="CHEBI:16845"/>
    </ligand>
</feature>
<dbReference type="InterPro" id="IPR023940">
    <property type="entry name" value="DHDPR_bac"/>
</dbReference>
<evidence type="ECO:0000256" key="4">
    <source>
        <dbReference type="ARBA" id="ARBA00022857"/>
    </source>
</evidence>
<feature type="binding site" evidence="13">
    <location>
        <begin position="8"/>
        <end position="13"/>
    </location>
    <ligand>
        <name>NAD(+)</name>
        <dbReference type="ChEBI" id="CHEBI:57540"/>
    </ligand>
</feature>
<keyword evidence="4 13" id="KW-0521">NADP</keyword>
<evidence type="ECO:0000256" key="7">
    <source>
        <dbReference type="ARBA" id="ARBA00023027"/>
    </source>
</evidence>
<evidence type="ECO:0000256" key="3">
    <source>
        <dbReference type="ARBA" id="ARBA00022605"/>
    </source>
</evidence>
<feature type="active site" description="Proton donor/acceptor" evidence="13">
    <location>
        <position position="155"/>
    </location>
</feature>
<dbReference type="GO" id="GO:0050661">
    <property type="term" value="F:NADP binding"/>
    <property type="evidence" value="ECO:0007669"/>
    <property type="project" value="UniProtKB-UniRule"/>
</dbReference>
<dbReference type="GO" id="GO:0008839">
    <property type="term" value="F:4-hydroxy-tetrahydrodipicolinate reductase"/>
    <property type="evidence" value="ECO:0007669"/>
    <property type="project" value="UniProtKB-UniRule"/>
</dbReference>
<dbReference type="Pfam" id="PF05173">
    <property type="entry name" value="DapB_C"/>
    <property type="match status" value="1"/>
</dbReference>
<dbReference type="SUPFAM" id="SSF51735">
    <property type="entry name" value="NAD(P)-binding Rossmann-fold domains"/>
    <property type="match status" value="1"/>
</dbReference>
<dbReference type="PROSITE" id="PS01298">
    <property type="entry name" value="DAPB"/>
    <property type="match status" value="1"/>
</dbReference>
<dbReference type="GO" id="GO:0016726">
    <property type="term" value="F:oxidoreductase activity, acting on CH or CH2 groups, NAD or NADP as acceptor"/>
    <property type="evidence" value="ECO:0007669"/>
    <property type="project" value="UniProtKB-UniRule"/>
</dbReference>
<dbReference type="Proteomes" id="UP000184603">
    <property type="component" value="Unassembled WGS sequence"/>
</dbReference>
<evidence type="ECO:0000256" key="6">
    <source>
        <dbReference type="ARBA" id="ARBA00023002"/>
    </source>
</evidence>
<feature type="binding site" evidence="13">
    <location>
        <begin position="98"/>
        <end position="100"/>
    </location>
    <ligand>
        <name>NAD(+)</name>
        <dbReference type="ChEBI" id="CHEBI:57540"/>
    </ligand>
</feature>
<feature type="binding site" evidence="13">
    <location>
        <position position="156"/>
    </location>
    <ligand>
        <name>(S)-2,3,4,5-tetrahydrodipicolinate</name>
        <dbReference type="ChEBI" id="CHEBI:16845"/>
    </ligand>
</feature>
<comment type="catalytic activity">
    <reaction evidence="11 13">
        <text>(S)-2,3,4,5-tetrahydrodipicolinate + NADP(+) + H2O = (2S,4S)-4-hydroxy-2,3,4,5-tetrahydrodipicolinate + NADPH + H(+)</text>
        <dbReference type="Rhea" id="RHEA:35331"/>
        <dbReference type="ChEBI" id="CHEBI:15377"/>
        <dbReference type="ChEBI" id="CHEBI:15378"/>
        <dbReference type="ChEBI" id="CHEBI:16845"/>
        <dbReference type="ChEBI" id="CHEBI:57783"/>
        <dbReference type="ChEBI" id="CHEBI:58349"/>
        <dbReference type="ChEBI" id="CHEBI:67139"/>
        <dbReference type="EC" id="1.17.1.8"/>
    </reaction>
</comment>
<feature type="domain" description="Dihydrodipicolinate reductase C-terminal" evidence="15">
    <location>
        <begin position="129"/>
        <end position="264"/>
    </location>
</feature>
<comment type="subcellular location">
    <subcellularLocation>
        <location evidence="13">Cytoplasm</location>
    </subcellularLocation>
</comment>
<dbReference type="InterPro" id="IPR036291">
    <property type="entry name" value="NAD(P)-bd_dom_sf"/>
</dbReference>
<comment type="function">
    <text evidence="13">Catalyzes the conversion of 4-hydroxy-tetrahydrodipicolinate (HTPA) to tetrahydrodipicolinate.</text>
</comment>
<keyword evidence="6 13" id="KW-0560">Oxidoreductase</keyword>
<dbReference type="Gene3D" id="3.30.360.10">
    <property type="entry name" value="Dihydrodipicolinate Reductase, domain 2"/>
    <property type="match status" value="1"/>
</dbReference>
<dbReference type="CDD" id="cd02274">
    <property type="entry name" value="DHDPR_N"/>
    <property type="match status" value="1"/>
</dbReference>
<gene>
    <name evidence="13" type="primary">dapB</name>
    <name evidence="16" type="ORF">SAMN02745220_00362</name>
</gene>
<dbReference type="GO" id="GO:0005737">
    <property type="term" value="C:cytoplasm"/>
    <property type="evidence" value="ECO:0007669"/>
    <property type="project" value="UniProtKB-SubCell"/>
</dbReference>
<evidence type="ECO:0000256" key="9">
    <source>
        <dbReference type="ARBA" id="ARBA00037922"/>
    </source>
</evidence>
<dbReference type="GO" id="GO:0051287">
    <property type="term" value="F:NAD binding"/>
    <property type="evidence" value="ECO:0007669"/>
    <property type="project" value="UniProtKB-UniRule"/>
</dbReference>